<feature type="compositionally biased region" description="Basic and acidic residues" evidence="1">
    <location>
        <begin position="1"/>
        <end position="16"/>
    </location>
</feature>
<gene>
    <name evidence="2" type="ORF">ElyMa_005085800</name>
</gene>
<dbReference type="AlphaFoldDB" id="A0AAV4JJ89"/>
<name>A0AAV4JJ89_9GAST</name>
<feature type="region of interest" description="Disordered" evidence="1">
    <location>
        <begin position="1"/>
        <end position="132"/>
    </location>
</feature>
<reference evidence="2 3" key="1">
    <citation type="journal article" date="2021" name="Elife">
        <title>Chloroplast acquisition without the gene transfer in kleptoplastic sea slugs, Plakobranchus ocellatus.</title>
        <authorList>
            <person name="Maeda T."/>
            <person name="Takahashi S."/>
            <person name="Yoshida T."/>
            <person name="Shimamura S."/>
            <person name="Takaki Y."/>
            <person name="Nagai Y."/>
            <person name="Toyoda A."/>
            <person name="Suzuki Y."/>
            <person name="Arimoto A."/>
            <person name="Ishii H."/>
            <person name="Satoh N."/>
            <person name="Nishiyama T."/>
            <person name="Hasebe M."/>
            <person name="Maruyama T."/>
            <person name="Minagawa J."/>
            <person name="Obokata J."/>
            <person name="Shigenobu S."/>
        </authorList>
    </citation>
    <scope>NUCLEOTIDE SEQUENCE [LARGE SCALE GENOMIC DNA]</scope>
</reference>
<evidence type="ECO:0000313" key="3">
    <source>
        <dbReference type="Proteomes" id="UP000762676"/>
    </source>
</evidence>
<evidence type="ECO:0000256" key="1">
    <source>
        <dbReference type="SAM" id="MobiDB-lite"/>
    </source>
</evidence>
<evidence type="ECO:0000313" key="2">
    <source>
        <dbReference type="EMBL" id="GFS21547.1"/>
    </source>
</evidence>
<protein>
    <submittedName>
        <fullName evidence="2">Uncharacterized protein</fullName>
    </submittedName>
</protein>
<accession>A0AAV4JJ89</accession>
<feature type="compositionally biased region" description="Low complexity" evidence="1">
    <location>
        <begin position="90"/>
        <end position="110"/>
    </location>
</feature>
<proteinExistence type="predicted"/>
<feature type="compositionally biased region" description="Polar residues" evidence="1">
    <location>
        <begin position="22"/>
        <end position="38"/>
    </location>
</feature>
<sequence length="132" mass="13384">MGEGTEHASKGKEKAALEGSRPGTTSGIETVADANQASPHPPVTPSLASHQGGSPDPRLSPDTVKSIRFGGVSEVGSARSVKSRDHSVRSGRSGKSGKLASSTSAALKSGNYLTVCSGAKRNAQDRTAVQSI</sequence>
<keyword evidence="3" id="KW-1185">Reference proteome</keyword>
<organism evidence="2 3">
    <name type="scientific">Elysia marginata</name>
    <dbReference type="NCBI Taxonomy" id="1093978"/>
    <lineage>
        <taxon>Eukaryota</taxon>
        <taxon>Metazoa</taxon>
        <taxon>Spiralia</taxon>
        <taxon>Lophotrochozoa</taxon>
        <taxon>Mollusca</taxon>
        <taxon>Gastropoda</taxon>
        <taxon>Heterobranchia</taxon>
        <taxon>Euthyneura</taxon>
        <taxon>Panpulmonata</taxon>
        <taxon>Sacoglossa</taxon>
        <taxon>Placobranchoidea</taxon>
        <taxon>Plakobranchidae</taxon>
        <taxon>Elysia</taxon>
    </lineage>
</organism>
<comment type="caution">
    <text evidence="2">The sequence shown here is derived from an EMBL/GenBank/DDBJ whole genome shotgun (WGS) entry which is preliminary data.</text>
</comment>
<dbReference type="EMBL" id="BMAT01010168">
    <property type="protein sequence ID" value="GFS21547.1"/>
    <property type="molecule type" value="Genomic_DNA"/>
</dbReference>
<dbReference type="Proteomes" id="UP000762676">
    <property type="component" value="Unassembled WGS sequence"/>
</dbReference>